<gene>
    <name evidence="1" type="ORF">BD94_1467</name>
</gene>
<organism evidence="1 2">
    <name type="scientific">Elizabethkingia anophelis NUHP1</name>
    <dbReference type="NCBI Taxonomy" id="1338011"/>
    <lineage>
        <taxon>Bacteria</taxon>
        <taxon>Pseudomonadati</taxon>
        <taxon>Bacteroidota</taxon>
        <taxon>Flavobacteriia</taxon>
        <taxon>Flavobacteriales</taxon>
        <taxon>Weeksellaceae</taxon>
        <taxon>Elizabethkingia</taxon>
    </lineage>
</organism>
<dbReference type="AlphaFoldDB" id="A0A077ECP8"/>
<sequence>MYGVKVDGAVWNPEGAYVEVKGGSLPPSVPSTFDKYIPN</sequence>
<evidence type="ECO:0000313" key="1">
    <source>
        <dbReference type="EMBL" id="AIL45242.1"/>
    </source>
</evidence>
<dbReference type="HOGENOM" id="CLU_3308916_0_0_10"/>
<accession>A0A077ECP8</accession>
<evidence type="ECO:0000313" key="2">
    <source>
        <dbReference type="Proteomes" id="UP000028933"/>
    </source>
</evidence>
<name>A0A077ECP8_9FLAO</name>
<dbReference type="KEGG" id="eao:BD94_1467"/>
<dbReference type="EMBL" id="CP007547">
    <property type="protein sequence ID" value="AIL45242.1"/>
    <property type="molecule type" value="Genomic_DNA"/>
</dbReference>
<dbReference type="Proteomes" id="UP000028933">
    <property type="component" value="Chromosome"/>
</dbReference>
<proteinExistence type="predicted"/>
<reference evidence="1 2" key="1">
    <citation type="journal article" date="2013" name="Lancet">
        <title>First case of E anophelis outbreak in an intensive-care unit.</title>
        <authorList>
            <person name="Teo J."/>
            <person name="Tan S.Y."/>
            <person name="Tay M."/>
            <person name="Ding Y."/>
            <person name="Kjelleberg S."/>
            <person name="Givskov M."/>
            <person name="Lin R.T."/>
            <person name="Yang L."/>
        </authorList>
    </citation>
    <scope>NUCLEOTIDE SEQUENCE [LARGE SCALE GENOMIC DNA]</scope>
    <source>
        <strain evidence="1 2">NUHP1</strain>
    </source>
</reference>
<protein>
    <submittedName>
        <fullName evidence="1">Uncharacterized protein</fullName>
    </submittedName>
</protein>